<protein>
    <submittedName>
        <fullName evidence="1">Uncharacterized protein YbbK (DUF523 family)</fullName>
    </submittedName>
</protein>
<sequence>MILVSACLLGINCKYDGDNNKHEIVREYLKGKQFILVCPEQLGGLSTPRTPCEIKHGDGMDVLLGICKVKNKDGEDTTENFTKGAKETLKIAKLYNCTEAILKEFSPSCGNNRIYDGTFSRRKIDGQGVTACILKNEGIKIISEKDLEK</sequence>
<dbReference type="PANTHER" id="PTHR30087:SF1">
    <property type="entry name" value="HYPOTHETICAL CYTOSOLIC PROTEIN"/>
    <property type="match status" value="1"/>
</dbReference>
<dbReference type="EMBL" id="JAUSWG010000006">
    <property type="protein sequence ID" value="MDQ0556594.1"/>
    <property type="molecule type" value="Genomic_DNA"/>
</dbReference>
<dbReference type="PANTHER" id="PTHR30087">
    <property type="entry name" value="INNER MEMBRANE PROTEIN"/>
    <property type="match status" value="1"/>
</dbReference>
<dbReference type="RefSeq" id="WP_307506055.1">
    <property type="nucleotide sequence ID" value="NZ_BAAACE010000027.1"/>
</dbReference>
<name>A0ABU0N152_9FIRM</name>
<gene>
    <name evidence="1" type="ORF">QOZ92_001708</name>
</gene>
<accession>A0ABU0N152</accession>
<reference evidence="1 2" key="1">
    <citation type="submission" date="2023-07" db="EMBL/GenBank/DDBJ databases">
        <title>Genomic Encyclopedia of Type Strains, Phase IV (KMG-IV): sequencing the most valuable type-strain genomes for metagenomic binning, comparative biology and taxonomic classification.</title>
        <authorList>
            <person name="Goeker M."/>
        </authorList>
    </citation>
    <scope>NUCLEOTIDE SEQUENCE [LARGE SCALE GENOMIC DNA]</scope>
    <source>
        <strain evidence="1 2">DSM 15049</strain>
    </source>
</reference>
<evidence type="ECO:0000313" key="2">
    <source>
        <dbReference type="Proteomes" id="UP001232584"/>
    </source>
</evidence>
<dbReference type="Proteomes" id="UP001232584">
    <property type="component" value="Unassembled WGS sequence"/>
</dbReference>
<evidence type="ECO:0000313" key="1">
    <source>
        <dbReference type="EMBL" id="MDQ0556594.1"/>
    </source>
</evidence>
<proteinExistence type="predicted"/>
<comment type="caution">
    <text evidence="1">The sequence shown here is derived from an EMBL/GenBank/DDBJ whole genome shotgun (WGS) entry which is preliminary data.</text>
</comment>
<dbReference type="InterPro" id="IPR007553">
    <property type="entry name" value="2-thiour_desulf"/>
</dbReference>
<keyword evidence="2" id="KW-1185">Reference proteome</keyword>
<organism evidence="1 2">
    <name type="scientific">Paraclostridium ghonii</name>
    <dbReference type="NCBI Taxonomy" id="29358"/>
    <lineage>
        <taxon>Bacteria</taxon>
        <taxon>Bacillati</taxon>
        <taxon>Bacillota</taxon>
        <taxon>Clostridia</taxon>
        <taxon>Peptostreptococcales</taxon>
        <taxon>Peptostreptococcaceae</taxon>
        <taxon>Paraclostridium</taxon>
    </lineage>
</organism>
<dbReference type="Pfam" id="PF04463">
    <property type="entry name" value="2-thiour_desulf"/>
    <property type="match status" value="1"/>
</dbReference>